<dbReference type="InterPro" id="IPR011063">
    <property type="entry name" value="TilS/TtcA_N"/>
</dbReference>
<dbReference type="AlphaFoldDB" id="A0A4R1GB83"/>
<dbReference type="RefSeq" id="WP_132687723.1">
    <property type="nucleotide sequence ID" value="NZ_SMFT01000001.1"/>
</dbReference>
<dbReference type="PANTHER" id="PTHR43033">
    <property type="entry name" value="TRNA(ILE)-LYSIDINE SYNTHASE-RELATED"/>
    <property type="match status" value="1"/>
</dbReference>
<dbReference type="SUPFAM" id="SSF52402">
    <property type="entry name" value="Adenine nucleotide alpha hydrolases-like"/>
    <property type="match status" value="1"/>
</dbReference>
<keyword evidence="11" id="KW-1185">Reference proteome</keyword>
<dbReference type="Pfam" id="PF01171">
    <property type="entry name" value="ATP_bind_3"/>
    <property type="match status" value="1"/>
</dbReference>
<keyword evidence="5 8" id="KW-0547">Nucleotide-binding</keyword>
<keyword evidence="6 8" id="KW-0067">ATP-binding</keyword>
<evidence type="ECO:0000259" key="9">
    <source>
        <dbReference type="SMART" id="SM00977"/>
    </source>
</evidence>
<dbReference type="GO" id="GO:0032267">
    <property type="term" value="F:tRNA(Ile)-lysidine synthase activity"/>
    <property type="evidence" value="ECO:0007669"/>
    <property type="project" value="UniProtKB-EC"/>
</dbReference>
<dbReference type="PANTHER" id="PTHR43033:SF1">
    <property type="entry name" value="TRNA(ILE)-LYSIDINE SYNTHASE-RELATED"/>
    <property type="match status" value="1"/>
</dbReference>
<dbReference type="Proteomes" id="UP000294702">
    <property type="component" value="Unassembled WGS sequence"/>
</dbReference>
<dbReference type="SMART" id="SM00977">
    <property type="entry name" value="TilS_C"/>
    <property type="match status" value="1"/>
</dbReference>
<evidence type="ECO:0000256" key="2">
    <source>
        <dbReference type="ARBA" id="ARBA00022490"/>
    </source>
</evidence>
<keyword evidence="3 8" id="KW-0436">Ligase</keyword>
<organism evidence="10 11">
    <name type="scientific">Volucribacter psittacicida</name>
    <dbReference type="NCBI Taxonomy" id="203482"/>
    <lineage>
        <taxon>Bacteria</taxon>
        <taxon>Pseudomonadati</taxon>
        <taxon>Pseudomonadota</taxon>
        <taxon>Gammaproteobacteria</taxon>
        <taxon>Pasteurellales</taxon>
        <taxon>Pasteurellaceae</taxon>
        <taxon>Volucribacter</taxon>
    </lineage>
</organism>
<comment type="similarity">
    <text evidence="8">Belongs to the tRNA(Ile)-lysidine synthase family.</text>
</comment>
<dbReference type="Gene3D" id="1.20.59.20">
    <property type="match status" value="1"/>
</dbReference>
<accession>A0A4R1GB83</accession>
<dbReference type="SUPFAM" id="SSF56037">
    <property type="entry name" value="PheT/TilS domain"/>
    <property type="match status" value="1"/>
</dbReference>
<dbReference type="EC" id="6.3.4.19" evidence="8"/>
<dbReference type="GO" id="GO:0006400">
    <property type="term" value="P:tRNA modification"/>
    <property type="evidence" value="ECO:0007669"/>
    <property type="project" value="UniProtKB-UniRule"/>
</dbReference>
<evidence type="ECO:0000256" key="4">
    <source>
        <dbReference type="ARBA" id="ARBA00022694"/>
    </source>
</evidence>
<comment type="subcellular location">
    <subcellularLocation>
        <location evidence="1 8">Cytoplasm</location>
    </subcellularLocation>
</comment>
<evidence type="ECO:0000256" key="3">
    <source>
        <dbReference type="ARBA" id="ARBA00022598"/>
    </source>
</evidence>
<comment type="catalytic activity">
    <reaction evidence="7 8">
        <text>cytidine(34) in tRNA(Ile2) + L-lysine + ATP = lysidine(34) in tRNA(Ile2) + AMP + diphosphate + H(+)</text>
        <dbReference type="Rhea" id="RHEA:43744"/>
        <dbReference type="Rhea" id="RHEA-COMP:10625"/>
        <dbReference type="Rhea" id="RHEA-COMP:10670"/>
        <dbReference type="ChEBI" id="CHEBI:15378"/>
        <dbReference type="ChEBI" id="CHEBI:30616"/>
        <dbReference type="ChEBI" id="CHEBI:32551"/>
        <dbReference type="ChEBI" id="CHEBI:33019"/>
        <dbReference type="ChEBI" id="CHEBI:82748"/>
        <dbReference type="ChEBI" id="CHEBI:83665"/>
        <dbReference type="ChEBI" id="CHEBI:456215"/>
        <dbReference type="EC" id="6.3.4.19"/>
    </reaction>
</comment>
<dbReference type="NCBIfam" id="TIGR02433">
    <property type="entry name" value="lysidine_TilS_C"/>
    <property type="match status" value="1"/>
</dbReference>
<dbReference type="Pfam" id="PF11734">
    <property type="entry name" value="TilS_C"/>
    <property type="match status" value="1"/>
</dbReference>
<dbReference type="EMBL" id="SMFT01000001">
    <property type="protein sequence ID" value="TCK01482.1"/>
    <property type="molecule type" value="Genomic_DNA"/>
</dbReference>
<reference evidence="10 11" key="1">
    <citation type="submission" date="2019-03" db="EMBL/GenBank/DDBJ databases">
        <title>Genomic Encyclopedia of Type Strains, Phase IV (KMG-IV): sequencing the most valuable type-strain genomes for metagenomic binning, comparative biology and taxonomic classification.</title>
        <authorList>
            <person name="Goeker M."/>
        </authorList>
    </citation>
    <scope>NUCLEOTIDE SEQUENCE [LARGE SCALE GENOMIC DNA]</scope>
    <source>
        <strain evidence="10 11">DSM 15534</strain>
    </source>
</reference>
<gene>
    <name evidence="8" type="primary">tilS</name>
    <name evidence="10" type="ORF">EV694_0094</name>
</gene>
<feature type="domain" description="Lysidine-tRNA(Ile) synthetase C-terminal" evidence="9">
    <location>
        <begin position="374"/>
        <end position="431"/>
    </location>
</feature>
<evidence type="ECO:0000256" key="1">
    <source>
        <dbReference type="ARBA" id="ARBA00004496"/>
    </source>
</evidence>
<comment type="caution">
    <text evidence="10">The sequence shown here is derived from an EMBL/GenBank/DDBJ whole genome shotgun (WGS) entry which is preliminary data.</text>
</comment>
<feature type="binding site" evidence="8">
    <location>
        <begin position="25"/>
        <end position="30"/>
    </location>
    <ligand>
        <name>ATP</name>
        <dbReference type="ChEBI" id="CHEBI:30616"/>
    </ligand>
</feature>
<dbReference type="HAMAP" id="MF_01161">
    <property type="entry name" value="tRNA_Ile_lys_synt"/>
    <property type="match status" value="1"/>
</dbReference>
<evidence type="ECO:0000256" key="5">
    <source>
        <dbReference type="ARBA" id="ARBA00022741"/>
    </source>
</evidence>
<evidence type="ECO:0000256" key="7">
    <source>
        <dbReference type="ARBA" id="ARBA00048539"/>
    </source>
</evidence>
<sequence length="432" mass="50930">MIEQQFIEQIQLYYRPPQAFLIAFSGGLDSTALLSLCKKLREKQPHFSLRAIHIHHNLSPHADQWLSHCQQLCQQWQIPFISEKVQVQSGQGIEAGAREARYQAIKQHRFSNEILVTAHHQQDQSESFLLALKRGSGIQGLGAMQTQSQLFDMPIFRPLLTFSRWQLQDYVQQQGICWINDESNLDNQYDRNFLRNEVLPILRQRWQHFDQAVQRSAQHCYQQQQLINELLAEEFAQIYQQTEKTLDIANFSQYSPLKQAALLRLWLQHHHLSMPSSQQLEHILAEVVFAKRDRTPEFRLGQVILRRYQQRLFITPPYQDLSQVKLELRIDSPIHLPDQLGTLTLQKKGKKLTALWQTETQNYHSEFYAQDDQFEVRFGYSGKLKLEEKRPNQDIKKVWQQLNVPVWQRQRIPLIFQQQKLKSAVGFFVVLG</sequence>
<dbReference type="InterPro" id="IPR012094">
    <property type="entry name" value="tRNA_Ile_lys_synt"/>
</dbReference>
<dbReference type="InterPro" id="IPR015262">
    <property type="entry name" value="tRNA_Ile_lys_synt_subst-bd"/>
</dbReference>
<evidence type="ECO:0000313" key="10">
    <source>
        <dbReference type="EMBL" id="TCK01482.1"/>
    </source>
</evidence>
<dbReference type="Pfam" id="PF09179">
    <property type="entry name" value="TilS"/>
    <property type="match status" value="1"/>
</dbReference>
<protein>
    <recommendedName>
        <fullName evidence="8">tRNA(Ile)-lysidine synthase</fullName>
        <ecNumber evidence="8">6.3.4.19</ecNumber>
    </recommendedName>
    <alternativeName>
        <fullName evidence="8">tRNA(Ile)-2-lysyl-cytidine synthase</fullName>
    </alternativeName>
    <alternativeName>
        <fullName evidence="8">tRNA(Ile)-lysidine synthetase</fullName>
    </alternativeName>
</protein>
<dbReference type="InterPro" id="IPR012795">
    <property type="entry name" value="tRNA_Ile_lys_synt_N"/>
</dbReference>
<dbReference type="GO" id="GO:0005524">
    <property type="term" value="F:ATP binding"/>
    <property type="evidence" value="ECO:0007669"/>
    <property type="project" value="UniProtKB-UniRule"/>
</dbReference>
<comment type="domain">
    <text evidence="8">The N-terminal region contains the highly conserved SGGXDS motif, predicted to be a P-loop motif involved in ATP binding.</text>
</comment>
<dbReference type="GO" id="GO:0005737">
    <property type="term" value="C:cytoplasm"/>
    <property type="evidence" value="ECO:0007669"/>
    <property type="project" value="UniProtKB-SubCell"/>
</dbReference>
<name>A0A4R1GB83_9PAST</name>
<keyword evidence="2 8" id="KW-0963">Cytoplasm</keyword>
<proteinExistence type="inferred from homology"/>
<dbReference type="OrthoDB" id="9807403at2"/>
<dbReference type="NCBIfam" id="TIGR02432">
    <property type="entry name" value="lysidine_TilS_N"/>
    <property type="match status" value="1"/>
</dbReference>
<dbReference type="CDD" id="cd01992">
    <property type="entry name" value="TilS_N"/>
    <property type="match status" value="1"/>
</dbReference>
<evidence type="ECO:0000313" key="11">
    <source>
        <dbReference type="Proteomes" id="UP000294702"/>
    </source>
</evidence>
<evidence type="ECO:0000256" key="6">
    <source>
        <dbReference type="ARBA" id="ARBA00022840"/>
    </source>
</evidence>
<keyword evidence="4 8" id="KW-0819">tRNA processing</keyword>
<dbReference type="InterPro" id="IPR012796">
    <property type="entry name" value="Lysidine-tRNA-synth_C"/>
</dbReference>
<dbReference type="InterPro" id="IPR014729">
    <property type="entry name" value="Rossmann-like_a/b/a_fold"/>
</dbReference>
<dbReference type="SUPFAM" id="SSF82829">
    <property type="entry name" value="MesJ substrate recognition domain-like"/>
    <property type="match status" value="1"/>
</dbReference>
<comment type="function">
    <text evidence="8">Ligates lysine onto the cytidine present at position 34 of the AUA codon-specific tRNA(Ile) that contains the anticodon CAU, in an ATP-dependent manner. Cytidine is converted to lysidine, thus changing the amino acid specificity of the tRNA from methionine to isoleucine.</text>
</comment>
<dbReference type="Gene3D" id="3.40.50.620">
    <property type="entry name" value="HUPs"/>
    <property type="match status" value="1"/>
</dbReference>
<evidence type="ECO:0000256" key="8">
    <source>
        <dbReference type="HAMAP-Rule" id="MF_01161"/>
    </source>
</evidence>